<evidence type="ECO:0000256" key="3">
    <source>
        <dbReference type="ARBA" id="ARBA00022989"/>
    </source>
</evidence>
<dbReference type="PANTHER" id="PTHR13439:SF0">
    <property type="entry name" value="TOPOISOMERASE I DAMAGE AFFECTED PROTEIN 4"/>
    <property type="match status" value="1"/>
</dbReference>
<dbReference type="PANTHER" id="PTHR13439">
    <property type="entry name" value="CT120 PROTEIN"/>
    <property type="match status" value="1"/>
</dbReference>
<feature type="transmembrane region" description="Helical" evidence="6">
    <location>
        <begin position="36"/>
        <end position="58"/>
    </location>
</feature>
<evidence type="ECO:0000256" key="4">
    <source>
        <dbReference type="ARBA" id="ARBA00023136"/>
    </source>
</evidence>
<keyword evidence="4 5" id="KW-0472">Membrane</keyword>
<evidence type="ECO:0000256" key="1">
    <source>
        <dbReference type="ARBA" id="ARBA00004141"/>
    </source>
</evidence>
<protein>
    <recommendedName>
        <fullName evidence="7">TLC domain-containing protein</fullName>
    </recommendedName>
</protein>
<keyword evidence="9" id="KW-1185">Reference proteome</keyword>
<dbReference type="EMBL" id="KQ030584">
    <property type="protein sequence ID" value="KJZ71194.1"/>
    <property type="molecule type" value="Genomic_DNA"/>
</dbReference>
<evidence type="ECO:0000313" key="9">
    <source>
        <dbReference type="Proteomes" id="UP000054481"/>
    </source>
</evidence>
<feature type="transmembrane region" description="Helical" evidence="6">
    <location>
        <begin position="141"/>
        <end position="159"/>
    </location>
</feature>
<feature type="domain" description="TLC" evidence="7">
    <location>
        <begin position="69"/>
        <end position="291"/>
    </location>
</feature>
<dbReference type="SMART" id="SM00724">
    <property type="entry name" value="TLC"/>
    <property type="match status" value="1"/>
</dbReference>
<evidence type="ECO:0000256" key="2">
    <source>
        <dbReference type="ARBA" id="ARBA00022692"/>
    </source>
</evidence>
<dbReference type="AlphaFoldDB" id="A0A0F8A346"/>
<reference evidence="8 9" key="1">
    <citation type="journal article" date="2014" name="Genome Biol. Evol.">
        <title>Comparative genomics and transcriptomics analyses reveal divergent lifestyle features of nematode endoparasitic fungus Hirsutella minnesotensis.</title>
        <authorList>
            <person name="Lai Y."/>
            <person name="Liu K."/>
            <person name="Zhang X."/>
            <person name="Zhang X."/>
            <person name="Li K."/>
            <person name="Wang N."/>
            <person name="Shu C."/>
            <person name="Wu Y."/>
            <person name="Wang C."/>
            <person name="Bushley K.E."/>
            <person name="Xiang M."/>
            <person name="Liu X."/>
        </authorList>
    </citation>
    <scope>NUCLEOTIDE SEQUENCE [LARGE SCALE GENOMIC DNA]</scope>
    <source>
        <strain evidence="8 9">3608</strain>
    </source>
</reference>
<dbReference type="PROSITE" id="PS50922">
    <property type="entry name" value="TLC"/>
    <property type="match status" value="1"/>
</dbReference>
<feature type="transmembrane region" description="Helical" evidence="6">
    <location>
        <begin position="258"/>
        <end position="280"/>
    </location>
</feature>
<evidence type="ECO:0000256" key="5">
    <source>
        <dbReference type="PROSITE-ProRule" id="PRU00205"/>
    </source>
</evidence>
<feature type="transmembrane region" description="Helical" evidence="6">
    <location>
        <begin position="78"/>
        <end position="98"/>
    </location>
</feature>
<feature type="transmembrane region" description="Helical" evidence="6">
    <location>
        <begin position="200"/>
        <end position="220"/>
    </location>
</feature>
<gene>
    <name evidence="8" type="ORF">HIM_09400</name>
</gene>
<dbReference type="GO" id="GO:0005783">
    <property type="term" value="C:endoplasmic reticulum"/>
    <property type="evidence" value="ECO:0007669"/>
    <property type="project" value="TreeGrafter"/>
</dbReference>
<keyword evidence="3 6" id="KW-1133">Transmembrane helix</keyword>
<dbReference type="GO" id="GO:0016020">
    <property type="term" value="C:membrane"/>
    <property type="evidence" value="ECO:0007669"/>
    <property type="project" value="UniProtKB-SubCell"/>
</dbReference>
<evidence type="ECO:0000313" key="8">
    <source>
        <dbReference type="EMBL" id="KJZ71194.1"/>
    </source>
</evidence>
<keyword evidence="2 5" id="KW-0812">Transmembrane</keyword>
<dbReference type="InterPro" id="IPR006634">
    <property type="entry name" value="TLC-dom"/>
</dbReference>
<sequence length="328" mass="37932">MKDPFFIAPFPWLVEWAQPWCNRLHLPSLALHLHEILAAALFYSFIFYPVSPIISRLLAPKHYVKLNRKKRLNWDAHVVSFIQSTLINLLALWVMLVDDERRNMDWQERVWGYTGAAGMIQALAAGYFVWDLIVTSRNLDVFGLGTLAHAIAALLVYALGFRPFVNYYGCIFILWELSTPFLNIHWFMDKVDMTGSRAQLYNGFLLLFSFFSCRLVYGTYQSVYVFRDIWAALNTPRGMVSRDSPVMLFVTDQSRVPFWLASAYLASNITLNSLNFYWFIMMIKAVTKRFKPAKEVPMAEKPLTEVEVDASNVASGVSKRRQPQRRKA</sequence>
<accession>A0A0F8A346</accession>
<dbReference type="Proteomes" id="UP000054481">
    <property type="component" value="Unassembled WGS sequence"/>
</dbReference>
<organism evidence="8 9">
    <name type="scientific">Hirsutella minnesotensis 3608</name>
    <dbReference type="NCBI Taxonomy" id="1043627"/>
    <lineage>
        <taxon>Eukaryota</taxon>
        <taxon>Fungi</taxon>
        <taxon>Dikarya</taxon>
        <taxon>Ascomycota</taxon>
        <taxon>Pezizomycotina</taxon>
        <taxon>Sordariomycetes</taxon>
        <taxon>Hypocreomycetidae</taxon>
        <taxon>Hypocreales</taxon>
        <taxon>Ophiocordycipitaceae</taxon>
        <taxon>Hirsutella</taxon>
    </lineage>
</organism>
<dbReference type="OrthoDB" id="10266980at2759"/>
<dbReference type="InterPro" id="IPR050846">
    <property type="entry name" value="TLCD"/>
</dbReference>
<dbReference type="GO" id="GO:0055088">
    <property type="term" value="P:lipid homeostasis"/>
    <property type="evidence" value="ECO:0007669"/>
    <property type="project" value="TreeGrafter"/>
</dbReference>
<dbReference type="Pfam" id="PF03798">
    <property type="entry name" value="TRAM_LAG1_CLN8"/>
    <property type="match status" value="1"/>
</dbReference>
<feature type="transmembrane region" description="Helical" evidence="6">
    <location>
        <begin position="110"/>
        <end position="129"/>
    </location>
</feature>
<evidence type="ECO:0000256" key="6">
    <source>
        <dbReference type="SAM" id="Phobius"/>
    </source>
</evidence>
<feature type="transmembrane region" description="Helical" evidence="6">
    <location>
        <begin position="165"/>
        <end position="188"/>
    </location>
</feature>
<comment type="subcellular location">
    <subcellularLocation>
        <location evidence="1">Membrane</location>
        <topology evidence="1">Multi-pass membrane protein</topology>
    </subcellularLocation>
</comment>
<evidence type="ECO:0000259" key="7">
    <source>
        <dbReference type="PROSITE" id="PS50922"/>
    </source>
</evidence>
<name>A0A0F8A346_9HYPO</name>
<proteinExistence type="predicted"/>